<comment type="caution">
    <text evidence="2">The sequence shown here is derived from an EMBL/GenBank/DDBJ whole genome shotgun (WGS) entry which is preliminary data.</text>
</comment>
<dbReference type="Proteomes" id="UP001318860">
    <property type="component" value="Unassembled WGS sequence"/>
</dbReference>
<dbReference type="EMBL" id="JABTTQ020003506">
    <property type="protein sequence ID" value="KAK6115947.1"/>
    <property type="molecule type" value="Genomic_DNA"/>
</dbReference>
<protein>
    <recommendedName>
        <fullName evidence="1">Subtilisin-like protease fibronectin type-III domain-containing protein</fullName>
    </recommendedName>
</protein>
<reference evidence="2 3" key="1">
    <citation type="journal article" date="2021" name="Comput. Struct. Biotechnol. J.">
        <title>De novo genome assembly of the potent medicinal plant Rehmannia glutinosa using nanopore technology.</title>
        <authorList>
            <person name="Ma L."/>
            <person name="Dong C."/>
            <person name="Song C."/>
            <person name="Wang X."/>
            <person name="Zheng X."/>
            <person name="Niu Y."/>
            <person name="Chen S."/>
            <person name="Feng W."/>
        </authorList>
    </citation>
    <scope>NUCLEOTIDE SEQUENCE [LARGE SCALE GENOMIC DNA]</scope>
    <source>
        <strain evidence="2">DH-2019</strain>
    </source>
</reference>
<evidence type="ECO:0000313" key="2">
    <source>
        <dbReference type="EMBL" id="KAK6115947.1"/>
    </source>
</evidence>
<name>A0ABR0U131_REHGL</name>
<evidence type="ECO:0000259" key="1">
    <source>
        <dbReference type="Pfam" id="PF17766"/>
    </source>
</evidence>
<sequence length="153" mass="17673">MNFTRNQTQTIIRSSYNCSNPSADLNYPSFVTVFFRADQGRTLTRRFQRTVTNVGDGAATYKVKLEVPVNTTMRIRPETLVFRKKYEKLSYSLTIRYRADVATQHRPGSVTWIEQNGKHTKVPYFDDLGECRPLWLNGAPRRQLLCMVASDKS</sequence>
<feature type="domain" description="Subtilisin-like protease fibronectin type-III" evidence="1">
    <location>
        <begin position="24"/>
        <end position="119"/>
    </location>
</feature>
<keyword evidence="3" id="KW-1185">Reference proteome</keyword>
<accession>A0ABR0U131</accession>
<proteinExistence type="predicted"/>
<dbReference type="Pfam" id="PF17766">
    <property type="entry name" value="fn3_6"/>
    <property type="match status" value="1"/>
</dbReference>
<evidence type="ECO:0000313" key="3">
    <source>
        <dbReference type="Proteomes" id="UP001318860"/>
    </source>
</evidence>
<organism evidence="2 3">
    <name type="scientific">Rehmannia glutinosa</name>
    <name type="common">Chinese foxglove</name>
    <dbReference type="NCBI Taxonomy" id="99300"/>
    <lineage>
        <taxon>Eukaryota</taxon>
        <taxon>Viridiplantae</taxon>
        <taxon>Streptophyta</taxon>
        <taxon>Embryophyta</taxon>
        <taxon>Tracheophyta</taxon>
        <taxon>Spermatophyta</taxon>
        <taxon>Magnoliopsida</taxon>
        <taxon>eudicotyledons</taxon>
        <taxon>Gunneridae</taxon>
        <taxon>Pentapetalae</taxon>
        <taxon>asterids</taxon>
        <taxon>lamiids</taxon>
        <taxon>Lamiales</taxon>
        <taxon>Orobanchaceae</taxon>
        <taxon>Rehmannieae</taxon>
        <taxon>Rehmannia</taxon>
    </lineage>
</organism>
<dbReference type="InterPro" id="IPR041469">
    <property type="entry name" value="Subtilisin-like_FN3"/>
</dbReference>
<gene>
    <name evidence="2" type="ORF">DH2020_008216</name>
</gene>
<dbReference type="Gene3D" id="2.60.40.2310">
    <property type="match status" value="1"/>
</dbReference>